<reference evidence="2" key="1">
    <citation type="submission" date="2019-08" db="EMBL/GenBank/DDBJ databases">
        <title>The improved chromosome-level genome for the pearl oyster Pinctada fucata martensii using PacBio sequencing and Hi-C.</title>
        <authorList>
            <person name="Zheng Z."/>
        </authorList>
    </citation>
    <scope>NUCLEOTIDE SEQUENCE</scope>
    <source>
        <strain evidence="2">ZZ-2019</strain>
        <tissue evidence="2">Adductor muscle</tissue>
    </source>
</reference>
<proteinExistence type="predicted"/>
<feature type="region of interest" description="Disordered" evidence="1">
    <location>
        <begin position="339"/>
        <end position="379"/>
    </location>
</feature>
<evidence type="ECO:0000313" key="3">
    <source>
        <dbReference type="Proteomes" id="UP001186944"/>
    </source>
</evidence>
<dbReference type="EMBL" id="VSWD01000007">
    <property type="protein sequence ID" value="KAK3098401.1"/>
    <property type="molecule type" value="Genomic_DNA"/>
</dbReference>
<dbReference type="Proteomes" id="UP001186944">
    <property type="component" value="Unassembled WGS sequence"/>
</dbReference>
<gene>
    <name evidence="2" type="ORF">FSP39_019164</name>
</gene>
<feature type="region of interest" description="Disordered" evidence="1">
    <location>
        <begin position="445"/>
        <end position="472"/>
    </location>
</feature>
<accession>A0AA89C405</accession>
<name>A0AA89C405_PINIB</name>
<sequence>MKFGHYPTLESRHHDLSVCNTGKDAGYKYKNDINQVVLEMREDFNCSELNKFMNGLCIECLVAFLSVLDVIFITTELLIRVDIISDQSTDLASDSNLTDAAEIGSSICRKCVLGSPLDIAYCTSHYASVTIAGLFLIEVFDGFVVLTLCFMEILFTIFWTKVICYNVAIEASTYIVIFRLCRIHRACSVRKRRYAERLENEMHYLRRAKSKAEDHARDLTGKMKKQQSCDVPLTPVSLLLQKELYELNQKLSAVAITYINEERSKSTSTLTDDSKLSAGNGHIPNGVIQAYAENKSTQIVQEAKEEVESGVNKRQNSIQYKSLLSEIENRPRSDILQKATRSKSTPAILDSSSKLSGLRTSPIKDRDSRITQNGHSPSMSMTLNLKKEIENKALNFMREKSIRKSMNSLSDNEKERSMSAVSNTSSTNEADVVRQLEKIVQENETPSPFNSVNSTFSDPSPGSTVKSNMSVHSTETEDDMAVLIRRGKSLVHGHINSAFKKDFDDEVVRMRKDMEVMAEISIRWGHYFSWRSRRPPDHGVFRLCSSRKR</sequence>
<keyword evidence="3" id="KW-1185">Reference proteome</keyword>
<feature type="compositionally biased region" description="Polar residues" evidence="1">
    <location>
        <begin position="419"/>
        <end position="429"/>
    </location>
</feature>
<feature type="compositionally biased region" description="Polar residues" evidence="1">
    <location>
        <begin position="342"/>
        <end position="359"/>
    </location>
</feature>
<evidence type="ECO:0000313" key="2">
    <source>
        <dbReference type="EMBL" id="KAK3098401.1"/>
    </source>
</evidence>
<evidence type="ECO:0000256" key="1">
    <source>
        <dbReference type="SAM" id="MobiDB-lite"/>
    </source>
</evidence>
<comment type="caution">
    <text evidence="2">The sequence shown here is derived from an EMBL/GenBank/DDBJ whole genome shotgun (WGS) entry which is preliminary data.</text>
</comment>
<feature type="region of interest" description="Disordered" evidence="1">
    <location>
        <begin position="406"/>
        <end position="430"/>
    </location>
</feature>
<organism evidence="2 3">
    <name type="scientific">Pinctada imbricata</name>
    <name type="common">Atlantic pearl-oyster</name>
    <name type="synonym">Pinctada martensii</name>
    <dbReference type="NCBI Taxonomy" id="66713"/>
    <lineage>
        <taxon>Eukaryota</taxon>
        <taxon>Metazoa</taxon>
        <taxon>Spiralia</taxon>
        <taxon>Lophotrochozoa</taxon>
        <taxon>Mollusca</taxon>
        <taxon>Bivalvia</taxon>
        <taxon>Autobranchia</taxon>
        <taxon>Pteriomorphia</taxon>
        <taxon>Pterioida</taxon>
        <taxon>Pterioidea</taxon>
        <taxon>Pteriidae</taxon>
        <taxon>Pinctada</taxon>
    </lineage>
</organism>
<dbReference type="AlphaFoldDB" id="A0AA89C405"/>
<protein>
    <submittedName>
        <fullName evidence="2">Uncharacterized protein</fullName>
    </submittedName>
</protein>
<feature type="compositionally biased region" description="Polar residues" evidence="1">
    <location>
        <begin position="370"/>
        <end position="379"/>
    </location>
</feature>